<dbReference type="InterPro" id="IPR002347">
    <property type="entry name" value="SDR_fam"/>
</dbReference>
<dbReference type="Gene3D" id="3.40.50.720">
    <property type="entry name" value="NAD(P)-binding Rossmann-like Domain"/>
    <property type="match status" value="1"/>
</dbReference>
<evidence type="ECO:0000256" key="1">
    <source>
        <dbReference type="ARBA" id="ARBA00023002"/>
    </source>
</evidence>
<sequence length="329" mass="35388">MMAGNGNYVLRTSRMVYGLHRSIWTGQPLKKLEQAKFFPPVQTPMLPEGTFNNKLAFITGGATGLGKGLAQNLSQLGAKVVIASRSLERLQETAEEVSKATGNEVGHYRLDVRDPEAIKEVFDQMESQYGLPDIVVNNAAGNFITPAERLSANAFTTVINIVLNGTAYITLDVGKRLIKAGKGATFLAVSADYADSGSGFVLHSACAKAGVEALTRSLAAEWARYGMRFNVIAPGPIETKGAFSRLDPTGQFMSRFIGKIPVGRIGEVGEFTNLASYLLSDYASWVNGQIVRLNGGEYPCSSGMFTGLSEVTNEQWDALQAMIKTVKGS</sequence>
<reference evidence="3" key="1">
    <citation type="submission" date="2025-08" db="UniProtKB">
        <authorList>
            <consortium name="RefSeq"/>
        </authorList>
    </citation>
    <scope>IDENTIFICATION</scope>
</reference>
<dbReference type="CDD" id="cd05369">
    <property type="entry name" value="TER_DECR_SDR_a"/>
    <property type="match status" value="1"/>
</dbReference>
<dbReference type="SUPFAM" id="SSF51735">
    <property type="entry name" value="NAD(P)-binding Rossmann-fold domains"/>
    <property type="match status" value="1"/>
</dbReference>
<evidence type="ECO:0000313" key="3">
    <source>
        <dbReference type="RefSeq" id="XP_005105947.1"/>
    </source>
</evidence>
<gene>
    <name evidence="3" type="primary">LOC101859808</name>
</gene>
<proteinExistence type="predicted"/>
<name>A0ABM0K0L6_APLCA</name>
<dbReference type="GeneID" id="101859808"/>
<dbReference type="PANTHER" id="PTHR43658:SF8">
    <property type="entry name" value="17-BETA-HYDROXYSTEROID DEHYDROGENASE 14-RELATED"/>
    <property type="match status" value="1"/>
</dbReference>
<keyword evidence="2" id="KW-1185">Reference proteome</keyword>
<organism evidence="2 3">
    <name type="scientific">Aplysia californica</name>
    <name type="common">California sea hare</name>
    <dbReference type="NCBI Taxonomy" id="6500"/>
    <lineage>
        <taxon>Eukaryota</taxon>
        <taxon>Metazoa</taxon>
        <taxon>Spiralia</taxon>
        <taxon>Lophotrochozoa</taxon>
        <taxon>Mollusca</taxon>
        <taxon>Gastropoda</taxon>
        <taxon>Heterobranchia</taxon>
        <taxon>Euthyneura</taxon>
        <taxon>Tectipleura</taxon>
        <taxon>Aplysiida</taxon>
        <taxon>Aplysioidea</taxon>
        <taxon>Aplysiidae</taxon>
        <taxon>Aplysia</taxon>
    </lineage>
</organism>
<dbReference type="InterPro" id="IPR036291">
    <property type="entry name" value="NAD(P)-bd_dom_sf"/>
</dbReference>
<accession>A0ABM0K0L6</accession>
<dbReference type="Pfam" id="PF13561">
    <property type="entry name" value="adh_short_C2"/>
    <property type="match status" value="1"/>
</dbReference>
<protein>
    <submittedName>
        <fullName evidence="3">2,4-dienoyl-CoA reductase, mitochondrial</fullName>
    </submittedName>
</protein>
<keyword evidence="1" id="KW-0560">Oxidoreductase</keyword>
<dbReference type="RefSeq" id="XP_005105947.1">
    <property type="nucleotide sequence ID" value="XM_005105890.3"/>
</dbReference>
<evidence type="ECO:0000313" key="2">
    <source>
        <dbReference type="Proteomes" id="UP000694888"/>
    </source>
</evidence>
<dbReference type="Proteomes" id="UP000694888">
    <property type="component" value="Unplaced"/>
</dbReference>
<dbReference type="PANTHER" id="PTHR43658">
    <property type="entry name" value="SHORT-CHAIN DEHYDROGENASE/REDUCTASE"/>
    <property type="match status" value="1"/>
</dbReference>
<dbReference type="PRINTS" id="PR00081">
    <property type="entry name" value="GDHRDH"/>
</dbReference>